<accession>A0A7D5VZW7</accession>
<gene>
    <name evidence="1" type="ORF">H0H12_02730</name>
</gene>
<evidence type="ECO:0000313" key="1">
    <source>
        <dbReference type="EMBL" id="QLJ14887.1"/>
    </source>
</evidence>
<proteinExistence type="predicted"/>
<name>A0A7D5VZW7_PSEPU</name>
<evidence type="ECO:0000313" key="2">
    <source>
        <dbReference type="Proteomes" id="UP000510934"/>
    </source>
</evidence>
<dbReference type="Proteomes" id="UP000510934">
    <property type="component" value="Chromosome"/>
</dbReference>
<protein>
    <submittedName>
        <fullName evidence="1">Uncharacterized protein</fullName>
    </submittedName>
</protein>
<sequence length="202" mass="22804">MAALQHARAWPWQQAVQGLFIFCSYSANPCGRGLAARYTHVIHKAFPTDWGQLVHRTEPFQQVVVGGYLGDDGARLSNMPPAAVCPRFLHRVTHRIGTALEAHAEILKAWENHPQWGYEQKMIKSLQGLILKGLSDMPPCFPQAAPHYPWKRVGLWKQWLAKEYGCVSGEGNDKFSTLRRGLHCSPCIQLSARPDKRYALPH</sequence>
<dbReference type="AlphaFoldDB" id="A0A7D5VZW7"/>
<dbReference type="EMBL" id="CP059052">
    <property type="protein sequence ID" value="QLJ14887.1"/>
    <property type="molecule type" value="Genomic_DNA"/>
</dbReference>
<dbReference type="RefSeq" id="WP_180689183.1">
    <property type="nucleotide sequence ID" value="NZ_CP059052.1"/>
</dbReference>
<reference evidence="1 2" key="1">
    <citation type="journal article" date="2009" name="Mikrobiologiia">
        <title>[Phenanthren biodegradation and interaction of Pseudomonas putida BS3701 and Burkholderia sp.BS3702 in plant rhizosphere].</title>
        <authorList>
            <person name="Ovchinnikova A.A."/>
            <person name="Vetrova A.A."/>
            <person name="Filonov A.E."/>
            <person name="Boronin A.M."/>
        </authorList>
    </citation>
    <scope>NUCLEOTIDE SEQUENCE [LARGE SCALE GENOMIC DNA]</scope>
    <source>
        <strain evidence="1 2">BS3701</strain>
    </source>
</reference>
<organism evidence="1 2">
    <name type="scientific">Pseudomonas putida</name>
    <name type="common">Arthrobacter siderocapsulatus</name>
    <dbReference type="NCBI Taxonomy" id="303"/>
    <lineage>
        <taxon>Bacteria</taxon>
        <taxon>Pseudomonadati</taxon>
        <taxon>Pseudomonadota</taxon>
        <taxon>Gammaproteobacteria</taxon>
        <taxon>Pseudomonadales</taxon>
        <taxon>Pseudomonadaceae</taxon>
        <taxon>Pseudomonas</taxon>
    </lineage>
</organism>